<name>A0A1E4TGU2_9ASCO</name>
<dbReference type="EMBL" id="KV453842">
    <property type="protein sequence ID" value="ODV90981.1"/>
    <property type="molecule type" value="Genomic_DNA"/>
</dbReference>
<proteinExistence type="predicted"/>
<accession>A0A1E4TGU2</accession>
<evidence type="ECO:0000313" key="2">
    <source>
        <dbReference type="Proteomes" id="UP000095023"/>
    </source>
</evidence>
<reference evidence="2" key="1">
    <citation type="submission" date="2016-02" db="EMBL/GenBank/DDBJ databases">
        <title>Comparative genomics of biotechnologically important yeasts.</title>
        <authorList>
            <consortium name="DOE Joint Genome Institute"/>
            <person name="Riley R."/>
            <person name="Haridas S."/>
            <person name="Wolfe K.H."/>
            <person name="Lopes M.R."/>
            <person name="Hittinger C.T."/>
            <person name="Goker M."/>
            <person name="Salamov A."/>
            <person name="Wisecaver J."/>
            <person name="Long T.M."/>
            <person name="Aerts A.L."/>
            <person name="Barry K."/>
            <person name="Choi C."/>
            <person name="Clum A."/>
            <person name="Coughlan A.Y."/>
            <person name="Deshpande S."/>
            <person name="Douglass A.P."/>
            <person name="Hanson S.J."/>
            <person name="Klenk H.-P."/>
            <person name="Labutti K."/>
            <person name="Lapidus A."/>
            <person name="Lindquist E."/>
            <person name="Lipzen A."/>
            <person name="Meier-Kolthoff J.P."/>
            <person name="Ohm R.A."/>
            <person name="Otillar R.P."/>
            <person name="Pangilinan J."/>
            <person name="Peng Y."/>
            <person name="Rokas A."/>
            <person name="Rosa C.A."/>
            <person name="Scheuner C."/>
            <person name="Sibirny A.A."/>
            <person name="Slot J.C."/>
            <person name="Stielow J.B."/>
            <person name="Sun H."/>
            <person name="Kurtzman C.P."/>
            <person name="Blackwell M."/>
            <person name="Jeffries T.W."/>
            <person name="Grigoriev I.V."/>
        </authorList>
    </citation>
    <scope>NUCLEOTIDE SEQUENCE [LARGE SCALE GENOMIC DNA]</scope>
    <source>
        <strain evidence="2">NRRL Y-17796</strain>
    </source>
</reference>
<dbReference type="AlphaFoldDB" id="A0A1E4TGU2"/>
<gene>
    <name evidence="1" type="ORF">CANCADRAFT_2703</name>
</gene>
<evidence type="ECO:0000313" key="1">
    <source>
        <dbReference type="EMBL" id="ODV90981.1"/>
    </source>
</evidence>
<keyword evidence="2" id="KW-1185">Reference proteome</keyword>
<organism evidence="1 2">
    <name type="scientific">Tortispora caseinolytica NRRL Y-17796</name>
    <dbReference type="NCBI Taxonomy" id="767744"/>
    <lineage>
        <taxon>Eukaryota</taxon>
        <taxon>Fungi</taxon>
        <taxon>Dikarya</taxon>
        <taxon>Ascomycota</taxon>
        <taxon>Saccharomycotina</taxon>
        <taxon>Trigonopsidomycetes</taxon>
        <taxon>Trigonopsidales</taxon>
        <taxon>Trigonopsidaceae</taxon>
        <taxon>Tortispora</taxon>
    </lineage>
</organism>
<protein>
    <submittedName>
        <fullName evidence="1">Uncharacterized protein</fullName>
    </submittedName>
</protein>
<sequence length="239" mass="27037">MTARVWIGIGSFAIGASIVAYDRNLAKRFPAQTPPLGMQCNMIAIRPPKESTYIDELICFSEELGSPSMDLVLDAFKRSTYYKFEKFIGAKLLRMSPSSQAPVDFYNYSVTSDQPLEPDAIYSIKRQLPNSVLLRWELPYTLTRMSEIGANRLMCPWRLMNGGWLEFNRVGETLLMVFGFEYNLSGGDSKRIPDFLRPVRLFFARFLFASLLAQLRAIPSHPSMNDLPSLNLPTPSSGE</sequence>
<dbReference type="Proteomes" id="UP000095023">
    <property type="component" value="Unassembled WGS sequence"/>
</dbReference>